<dbReference type="STRING" id="180088.A0A1J8QNV3"/>
<sequence>MGVALDEASLLGLFLETLFYGALSIAEVVILYVHLKTGVFLTLYWLMLFILLKKSGIQRRLIIPVATLLLCIATAHLIIDFVRALEAFVFDVHTIGAVAYYSNLASPLELAKTALFITQPALADGILIWRCYVLNNKSLLVSIPGCIVLLTNTAIGYYIVWSLTQAGSGSTVYTTAPGYITTFYVLTILISVTCTTLIAWRIYRTRRPDGLAVAFLPVFIVMIESGALYATNVIALLATFLTRSNGKYPAMDIATPIVGIVFCLIMLQVHFHVGGNPPTELPDFVRA</sequence>
<keyword evidence="1" id="KW-0472">Membrane</keyword>
<organism evidence="2 3">
    <name type="scientific">Rhizopogon vesiculosus</name>
    <dbReference type="NCBI Taxonomy" id="180088"/>
    <lineage>
        <taxon>Eukaryota</taxon>
        <taxon>Fungi</taxon>
        <taxon>Dikarya</taxon>
        <taxon>Basidiomycota</taxon>
        <taxon>Agaricomycotina</taxon>
        <taxon>Agaricomycetes</taxon>
        <taxon>Agaricomycetidae</taxon>
        <taxon>Boletales</taxon>
        <taxon>Suillineae</taxon>
        <taxon>Rhizopogonaceae</taxon>
        <taxon>Rhizopogon</taxon>
    </lineage>
</organism>
<comment type="caution">
    <text evidence="2">The sequence shown here is derived from an EMBL/GenBank/DDBJ whole genome shotgun (WGS) entry which is preliminary data.</text>
</comment>
<feature type="transmembrane region" description="Helical" evidence="1">
    <location>
        <begin position="253"/>
        <end position="271"/>
    </location>
</feature>
<evidence type="ECO:0000313" key="2">
    <source>
        <dbReference type="EMBL" id="OJA13436.1"/>
    </source>
</evidence>
<feature type="transmembrane region" description="Helical" evidence="1">
    <location>
        <begin position="61"/>
        <end position="79"/>
    </location>
</feature>
<keyword evidence="3" id="KW-1185">Reference proteome</keyword>
<keyword evidence="1" id="KW-1133">Transmembrane helix</keyword>
<proteinExistence type="predicted"/>
<accession>A0A1J8QNV3</accession>
<dbReference type="OrthoDB" id="2756618at2759"/>
<reference evidence="2 3" key="1">
    <citation type="submission" date="2016-03" db="EMBL/GenBank/DDBJ databases">
        <title>Comparative genomics of the ectomycorrhizal sister species Rhizopogon vinicolor and Rhizopogon vesiculosus (Basidiomycota: Boletales) reveals a divergence of the mating type B locus.</title>
        <authorList>
            <person name="Mujic A.B."/>
            <person name="Kuo A."/>
            <person name="Tritt A."/>
            <person name="Lipzen A."/>
            <person name="Chen C."/>
            <person name="Johnson J."/>
            <person name="Sharma A."/>
            <person name="Barry K."/>
            <person name="Grigoriev I.V."/>
            <person name="Spatafora J.W."/>
        </authorList>
    </citation>
    <scope>NUCLEOTIDE SEQUENCE [LARGE SCALE GENOMIC DNA]</scope>
    <source>
        <strain evidence="2 3">AM-OR11-056</strain>
    </source>
</reference>
<protein>
    <submittedName>
        <fullName evidence="2">Uncharacterized protein</fullName>
    </submittedName>
</protein>
<gene>
    <name evidence="2" type="ORF">AZE42_02289</name>
</gene>
<evidence type="ECO:0000256" key="1">
    <source>
        <dbReference type="SAM" id="Phobius"/>
    </source>
</evidence>
<feature type="transmembrane region" description="Helical" evidence="1">
    <location>
        <begin position="212"/>
        <end position="241"/>
    </location>
</feature>
<feature type="transmembrane region" description="Helical" evidence="1">
    <location>
        <begin position="179"/>
        <end position="200"/>
    </location>
</feature>
<keyword evidence="1" id="KW-0812">Transmembrane</keyword>
<evidence type="ECO:0000313" key="3">
    <source>
        <dbReference type="Proteomes" id="UP000183567"/>
    </source>
</evidence>
<feature type="transmembrane region" description="Helical" evidence="1">
    <location>
        <begin position="20"/>
        <end position="49"/>
    </location>
</feature>
<feature type="transmembrane region" description="Helical" evidence="1">
    <location>
        <begin position="139"/>
        <end position="159"/>
    </location>
</feature>
<dbReference type="EMBL" id="LVVM01004154">
    <property type="protein sequence ID" value="OJA13436.1"/>
    <property type="molecule type" value="Genomic_DNA"/>
</dbReference>
<feature type="transmembrane region" description="Helical" evidence="1">
    <location>
        <begin position="113"/>
        <end position="132"/>
    </location>
</feature>
<name>A0A1J8QNV3_9AGAM</name>
<dbReference type="Proteomes" id="UP000183567">
    <property type="component" value="Unassembled WGS sequence"/>
</dbReference>
<dbReference type="AlphaFoldDB" id="A0A1J8QNV3"/>